<dbReference type="InterPro" id="IPR017907">
    <property type="entry name" value="Znf_RING_CS"/>
</dbReference>
<dbReference type="RefSeq" id="XP_008816620.1">
    <property type="nucleotide sequence ID" value="XM_008818398.1"/>
</dbReference>
<name>W7ACK2_9APIC</name>
<evidence type="ECO:0000256" key="1">
    <source>
        <dbReference type="ARBA" id="ARBA00022723"/>
    </source>
</evidence>
<dbReference type="PROSITE" id="PS50089">
    <property type="entry name" value="ZF_RING_2"/>
    <property type="match status" value="1"/>
</dbReference>
<dbReference type="GO" id="GO:0007219">
    <property type="term" value="P:Notch signaling pathway"/>
    <property type="evidence" value="ECO:0007669"/>
    <property type="project" value="InterPro"/>
</dbReference>
<dbReference type="PANTHER" id="PTHR12622">
    <property type="entry name" value="DELTEX-RELATED"/>
    <property type="match status" value="1"/>
</dbReference>
<dbReference type="SUPFAM" id="SSF57850">
    <property type="entry name" value="RING/U-box"/>
    <property type="match status" value="1"/>
</dbReference>
<evidence type="ECO:0000256" key="5">
    <source>
        <dbReference type="SAM" id="MobiDB-lite"/>
    </source>
</evidence>
<keyword evidence="9" id="KW-1185">Reference proteome</keyword>
<feature type="region of interest" description="Disordered" evidence="5">
    <location>
        <begin position="326"/>
        <end position="346"/>
    </location>
</feature>
<dbReference type="InterPro" id="IPR013083">
    <property type="entry name" value="Znf_RING/FYVE/PHD"/>
</dbReference>
<keyword evidence="1" id="KW-0479">Metal-binding</keyword>
<feature type="region of interest" description="Disordered" evidence="5">
    <location>
        <begin position="423"/>
        <end position="451"/>
    </location>
</feature>
<dbReference type="GeneID" id="20038073"/>
<feature type="compositionally biased region" description="Basic and acidic residues" evidence="5">
    <location>
        <begin position="468"/>
        <end position="490"/>
    </location>
</feature>
<feature type="domain" description="RING-type" evidence="6">
    <location>
        <begin position="255"/>
        <end position="296"/>
    </location>
</feature>
<dbReference type="GO" id="GO:0016567">
    <property type="term" value="P:protein ubiquitination"/>
    <property type="evidence" value="ECO:0007669"/>
    <property type="project" value="InterPro"/>
</dbReference>
<dbReference type="SMART" id="SM00184">
    <property type="entry name" value="RING"/>
    <property type="match status" value="1"/>
</dbReference>
<evidence type="ECO:0000259" key="7">
    <source>
        <dbReference type="PROSITE" id="PS51382"/>
    </source>
</evidence>
<gene>
    <name evidence="8" type="ORF">C922_02799</name>
</gene>
<sequence length="522" mass="59242">MKFGKSIRREMHNHPGMHYLGYKGLKKLIKQIRESQMEGRHTERKQLSVQFENMLHWDLDHIERTFRKIFLEINRMKNEIEKRFSSRIFNNEELKVNKKICSFDNILEMVKEGGVVSEEVLDFCIRLSLLSNKCKVIRTYVVYNYVGLVKILKKMRKRCGSDAEEEAEKKADQQAEQSESRAQLDHLTSASDKVSNGMSSSVPISVPISVANIVATYSWCLSDELPQLITSVNIISDEFIRQLCNSPVTSEKYTCPICLCLIHDPVTLNSCFHSFCWNCLATAIQKYSIDKCPSCRTKIVYDRDSFKIDGILGQFLKKHFMSEPAAGWGSHPRDGGPSRGDEAYQEGPEWDASLSITECAFQNERGPLEAKKNKLIGRSTRGRIGAEMSTRGTATVVERSAPSDVAAPDTADQDFAESILSHGRKDKPDQARDHFFPWHSAPDDGETDPWEDFDEYLTVLNSVDKNVMEDRGRESDSCSEECRDQCREGRFPQSDTTKLGPKGGAPDTSYRLVSDVISYTFS</sequence>
<dbReference type="CDD" id="cd14447">
    <property type="entry name" value="SPX"/>
    <property type="match status" value="1"/>
</dbReference>
<feature type="region of interest" description="Disordered" evidence="5">
    <location>
        <begin position="468"/>
        <end position="508"/>
    </location>
</feature>
<dbReference type="InterPro" id="IPR004331">
    <property type="entry name" value="SPX_dom"/>
</dbReference>
<evidence type="ECO:0000256" key="4">
    <source>
        <dbReference type="PROSITE-ProRule" id="PRU00175"/>
    </source>
</evidence>
<evidence type="ECO:0000256" key="2">
    <source>
        <dbReference type="ARBA" id="ARBA00022771"/>
    </source>
</evidence>
<feature type="compositionally biased region" description="Basic and acidic residues" evidence="5">
    <location>
        <begin position="331"/>
        <end position="342"/>
    </location>
</feature>
<dbReference type="GO" id="GO:0008270">
    <property type="term" value="F:zinc ion binding"/>
    <property type="evidence" value="ECO:0007669"/>
    <property type="project" value="UniProtKB-KW"/>
</dbReference>
<evidence type="ECO:0000313" key="8">
    <source>
        <dbReference type="EMBL" id="EUD66814.1"/>
    </source>
</evidence>
<evidence type="ECO:0000259" key="6">
    <source>
        <dbReference type="PROSITE" id="PS50089"/>
    </source>
</evidence>
<dbReference type="InterPro" id="IPR039398">
    <property type="entry name" value="Deltex_fam"/>
</dbReference>
<dbReference type="Proteomes" id="UP000030640">
    <property type="component" value="Unassembled WGS sequence"/>
</dbReference>
<evidence type="ECO:0008006" key="10">
    <source>
        <dbReference type="Google" id="ProtNLM"/>
    </source>
</evidence>
<feature type="domain" description="SPX" evidence="7">
    <location>
        <begin position="1"/>
        <end position="169"/>
    </location>
</feature>
<dbReference type="Pfam" id="PF13923">
    <property type="entry name" value="zf-C3HC4_2"/>
    <property type="match status" value="1"/>
</dbReference>
<reference evidence="8 9" key="1">
    <citation type="submission" date="2013-02" db="EMBL/GenBank/DDBJ databases">
        <title>The Genome Sequence of Plasmodium inui San Antonio 1.</title>
        <authorList>
            <consortium name="The Broad Institute Genome Sequencing Platform"/>
            <consortium name="The Broad Institute Genome Sequencing Center for Infectious Disease"/>
            <person name="Neafsey D."/>
            <person name="Cheeseman I."/>
            <person name="Volkman S."/>
            <person name="Adams J."/>
            <person name="Walker B."/>
            <person name="Young S.K."/>
            <person name="Zeng Q."/>
            <person name="Gargeya S."/>
            <person name="Fitzgerald M."/>
            <person name="Haas B."/>
            <person name="Abouelleil A."/>
            <person name="Alvarado L."/>
            <person name="Arachchi H.M."/>
            <person name="Berlin A.M."/>
            <person name="Chapman S.B."/>
            <person name="Dewar J."/>
            <person name="Goldberg J."/>
            <person name="Griggs A."/>
            <person name="Gujja S."/>
            <person name="Hansen M."/>
            <person name="Howarth C."/>
            <person name="Imamovic A."/>
            <person name="Larimer J."/>
            <person name="McCowan C."/>
            <person name="Murphy C."/>
            <person name="Neiman D."/>
            <person name="Pearson M."/>
            <person name="Priest M."/>
            <person name="Roberts A."/>
            <person name="Saif S."/>
            <person name="Shea T."/>
            <person name="Sisk P."/>
            <person name="Sykes S."/>
            <person name="Wortman J."/>
            <person name="Nusbaum C."/>
            <person name="Birren B."/>
        </authorList>
    </citation>
    <scope>NUCLEOTIDE SEQUENCE [LARGE SCALE GENOMIC DNA]</scope>
    <source>
        <strain evidence="8 9">San Antonio 1</strain>
    </source>
</reference>
<keyword evidence="2 4" id="KW-0863">Zinc-finger</keyword>
<evidence type="ECO:0000256" key="3">
    <source>
        <dbReference type="ARBA" id="ARBA00022833"/>
    </source>
</evidence>
<dbReference type="EMBL" id="KI965469">
    <property type="protein sequence ID" value="EUD66814.1"/>
    <property type="molecule type" value="Genomic_DNA"/>
</dbReference>
<feature type="region of interest" description="Disordered" evidence="5">
    <location>
        <begin position="163"/>
        <end position="183"/>
    </location>
</feature>
<dbReference type="InterPro" id="IPR001841">
    <property type="entry name" value="Znf_RING"/>
</dbReference>
<proteinExistence type="predicted"/>
<dbReference type="AlphaFoldDB" id="W7ACK2"/>
<evidence type="ECO:0000313" key="9">
    <source>
        <dbReference type="Proteomes" id="UP000030640"/>
    </source>
</evidence>
<dbReference type="PROSITE" id="PS51382">
    <property type="entry name" value="SPX"/>
    <property type="match status" value="1"/>
</dbReference>
<dbReference type="VEuPathDB" id="PlasmoDB:C922_02799"/>
<organism evidence="8 9">
    <name type="scientific">Plasmodium inui San Antonio 1</name>
    <dbReference type="NCBI Taxonomy" id="1237626"/>
    <lineage>
        <taxon>Eukaryota</taxon>
        <taxon>Sar</taxon>
        <taxon>Alveolata</taxon>
        <taxon>Apicomplexa</taxon>
        <taxon>Aconoidasida</taxon>
        <taxon>Haemosporida</taxon>
        <taxon>Plasmodiidae</taxon>
        <taxon>Plasmodium</taxon>
        <taxon>Plasmodium (Plasmodium)</taxon>
    </lineage>
</organism>
<dbReference type="OrthoDB" id="9970435at2759"/>
<protein>
    <recommendedName>
        <fullName evidence="10">RING-type domain-containing protein</fullName>
    </recommendedName>
</protein>
<keyword evidence="3" id="KW-0862">Zinc</keyword>
<accession>W7ACK2</accession>
<feature type="compositionally biased region" description="Basic and acidic residues" evidence="5">
    <location>
        <begin position="167"/>
        <end position="183"/>
    </location>
</feature>
<dbReference type="PROSITE" id="PS00518">
    <property type="entry name" value="ZF_RING_1"/>
    <property type="match status" value="1"/>
</dbReference>
<feature type="compositionally biased region" description="Basic and acidic residues" evidence="5">
    <location>
        <begin position="426"/>
        <end position="436"/>
    </location>
</feature>
<dbReference type="Gene3D" id="3.30.40.10">
    <property type="entry name" value="Zinc/RING finger domain, C3HC4 (zinc finger)"/>
    <property type="match status" value="1"/>
</dbReference>